<evidence type="ECO:0000313" key="1">
    <source>
        <dbReference type="EMBL" id="GFC89622.1"/>
    </source>
</evidence>
<accession>A0A699RXQ5</accession>
<feature type="non-terminal residue" evidence="1">
    <location>
        <position position="1"/>
    </location>
</feature>
<protein>
    <submittedName>
        <fullName evidence="1">Uncharacterized protein</fullName>
    </submittedName>
</protein>
<organism evidence="1">
    <name type="scientific">Tanacetum cinerariifolium</name>
    <name type="common">Dalmatian daisy</name>
    <name type="synonym">Chrysanthemum cinerariifolium</name>
    <dbReference type="NCBI Taxonomy" id="118510"/>
    <lineage>
        <taxon>Eukaryota</taxon>
        <taxon>Viridiplantae</taxon>
        <taxon>Streptophyta</taxon>
        <taxon>Embryophyta</taxon>
        <taxon>Tracheophyta</taxon>
        <taxon>Spermatophyta</taxon>
        <taxon>Magnoliopsida</taxon>
        <taxon>eudicotyledons</taxon>
        <taxon>Gunneridae</taxon>
        <taxon>Pentapetalae</taxon>
        <taxon>asterids</taxon>
        <taxon>campanulids</taxon>
        <taxon>Asterales</taxon>
        <taxon>Asteraceae</taxon>
        <taxon>Asteroideae</taxon>
        <taxon>Anthemideae</taxon>
        <taxon>Anthemidinae</taxon>
        <taxon>Tanacetum</taxon>
    </lineage>
</organism>
<comment type="caution">
    <text evidence="1">The sequence shown here is derived from an EMBL/GenBank/DDBJ whole genome shotgun (WGS) entry which is preliminary data.</text>
</comment>
<sequence>ENRPKVTLPPRKRLDIALGPRYETERKLLAGRLNMLFRDRRAHAHTRLLIEAEARMSREAWTRAIDASDLVHGEVISLRTTVLGQIPEIRELQAADHMRQTVISELLRLEHRRSTETSESRTALQGQITSLQAQVTALQVQVATLQGLARDSTHPEPPEEAG</sequence>
<gene>
    <name evidence="1" type="ORF">Tci_861592</name>
</gene>
<dbReference type="AlphaFoldDB" id="A0A699RXQ5"/>
<name>A0A699RXQ5_TANCI</name>
<feature type="non-terminal residue" evidence="1">
    <location>
        <position position="162"/>
    </location>
</feature>
<proteinExistence type="predicted"/>
<reference evidence="1" key="1">
    <citation type="journal article" date="2019" name="Sci. Rep.">
        <title>Draft genome of Tanacetum cinerariifolium, the natural source of mosquito coil.</title>
        <authorList>
            <person name="Yamashiro T."/>
            <person name="Shiraishi A."/>
            <person name="Satake H."/>
            <person name="Nakayama K."/>
        </authorList>
    </citation>
    <scope>NUCLEOTIDE SEQUENCE</scope>
</reference>
<dbReference type="EMBL" id="BKCJ011121858">
    <property type="protein sequence ID" value="GFC89622.1"/>
    <property type="molecule type" value="Genomic_DNA"/>
</dbReference>